<dbReference type="SUPFAM" id="SSF53756">
    <property type="entry name" value="UDP-Glycosyltransferase/glycogen phosphorylase"/>
    <property type="match status" value="1"/>
</dbReference>
<gene>
    <name evidence="1" type="ORF">LWI28_007505</name>
</gene>
<reference evidence="1" key="1">
    <citation type="journal article" date="2022" name="Plant J.">
        <title>Strategies of tolerance reflected in two North American maple genomes.</title>
        <authorList>
            <person name="McEvoy S.L."/>
            <person name="Sezen U.U."/>
            <person name="Trouern-Trend A."/>
            <person name="McMahon S.M."/>
            <person name="Schaberg P.G."/>
            <person name="Yang J."/>
            <person name="Wegrzyn J.L."/>
            <person name="Swenson N.G."/>
        </authorList>
    </citation>
    <scope>NUCLEOTIDE SEQUENCE</scope>
    <source>
        <strain evidence="1">91603</strain>
    </source>
</reference>
<dbReference type="PANTHER" id="PTHR33103">
    <property type="entry name" value="OS01G0153900 PROTEIN"/>
    <property type="match status" value="1"/>
</dbReference>
<sequence>MAPTSSSCITWLEYQPENSHSVIYPSFGSTVTMDEKELASRSNTFIVGAAAKQSESLAPKQRERWKNKDLDAAGCFLSKLNLSYRASLQELLTRIVEEEQEEQREGSPCVIYDALMYSVEAVTHSLKLPSIILRTMNAISWLTYFAYPRLREEGRIPSQGSESMELVPGFHSIRFKDLPAFDFKNEDSLLELTATVRNTGTSSAIIWNSWFKKLNLKGMQSLHSSGSVPLGCSISFKAMVNKENNRIIFAESDEDFIDVLFSFLTMPVGTIVKLICNKSPTAGIGCMDNLYKSIMNLDGQRFRTEACKTMLLHPRNAAEVECKRLKLNIDDGKPPKYFVCIRFDCRLSGNKLLSHYRNAVCGCGAHMGSEQVLSKKESEGSVFDARDRGVFLKGLTQFIITDALEVMPASAGSMLSLLYALQVTDGKIIEEHSFHIGVDKVLALLKNSLVEEAPLTKTLLEQNPEPELVKADFCCGRYTKSRMTPASNTCEGICLMLTISKSKNIVCYAEASEDFVDLLFSFLTVPFGYIMKEMCNTFGGCISHLYKSVEKLDAEQFLKSCKHKEMLLSPKLAPDFSYENHPLSIEEDIHPPYYYELLGYYGCGNKIYELSSDKPSTINVEYSTLTVMDPKSRFKEATSGGFLMGPAKFTVTDDLIITPVSPIKCLSLLNKLEVSLNDVKECLVHVGYEEALKLLQASLVSESALTNAFLREANP</sequence>
<dbReference type="EMBL" id="JAJSOW010000003">
    <property type="protein sequence ID" value="KAI9194604.1"/>
    <property type="molecule type" value="Genomic_DNA"/>
</dbReference>
<dbReference type="InterPro" id="IPR007750">
    <property type="entry name" value="DUF674"/>
</dbReference>
<dbReference type="Proteomes" id="UP001064489">
    <property type="component" value="Chromosome 1"/>
</dbReference>
<dbReference type="AlphaFoldDB" id="A0AAD5P102"/>
<dbReference type="Gene3D" id="3.40.50.2000">
    <property type="entry name" value="Glycogen Phosphorylase B"/>
    <property type="match status" value="1"/>
</dbReference>
<protein>
    <submittedName>
        <fullName evidence="1">Uncharacterized protein</fullName>
    </submittedName>
</protein>
<keyword evidence="2" id="KW-1185">Reference proteome</keyword>
<accession>A0AAD5P102</accession>
<evidence type="ECO:0000313" key="1">
    <source>
        <dbReference type="EMBL" id="KAI9194604.1"/>
    </source>
</evidence>
<dbReference type="PANTHER" id="PTHR33103:SF27">
    <property type="entry name" value="OS04G0594700 PROTEIN"/>
    <property type="match status" value="1"/>
</dbReference>
<evidence type="ECO:0000313" key="2">
    <source>
        <dbReference type="Proteomes" id="UP001064489"/>
    </source>
</evidence>
<reference evidence="1" key="2">
    <citation type="submission" date="2023-02" db="EMBL/GenBank/DDBJ databases">
        <authorList>
            <person name="Swenson N.G."/>
            <person name="Wegrzyn J.L."/>
            <person name="Mcevoy S.L."/>
        </authorList>
    </citation>
    <scope>NUCLEOTIDE SEQUENCE</scope>
    <source>
        <strain evidence="1">91603</strain>
        <tissue evidence="1">Leaf</tissue>
    </source>
</reference>
<proteinExistence type="predicted"/>
<dbReference type="Pfam" id="PF05056">
    <property type="entry name" value="DUF674"/>
    <property type="match status" value="1"/>
</dbReference>
<name>A0AAD5P102_ACENE</name>
<comment type="caution">
    <text evidence="1">The sequence shown here is derived from an EMBL/GenBank/DDBJ whole genome shotgun (WGS) entry which is preliminary data.</text>
</comment>
<organism evidence="1 2">
    <name type="scientific">Acer negundo</name>
    <name type="common">Box elder</name>
    <dbReference type="NCBI Taxonomy" id="4023"/>
    <lineage>
        <taxon>Eukaryota</taxon>
        <taxon>Viridiplantae</taxon>
        <taxon>Streptophyta</taxon>
        <taxon>Embryophyta</taxon>
        <taxon>Tracheophyta</taxon>
        <taxon>Spermatophyta</taxon>
        <taxon>Magnoliopsida</taxon>
        <taxon>eudicotyledons</taxon>
        <taxon>Gunneridae</taxon>
        <taxon>Pentapetalae</taxon>
        <taxon>rosids</taxon>
        <taxon>malvids</taxon>
        <taxon>Sapindales</taxon>
        <taxon>Sapindaceae</taxon>
        <taxon>Hippocastanoideae</taxon>
        <taxon>Acereae</taxon>
        <taxon>Acer</taxon>
    </lineage>
</organism>